<dbReference type="PROSITE" id="PS51085">
    <property type="entry name" value="2FE2S_FER_2"/>
    <property type="match status" value="1"/>
</dbReference>
<dbReference type="SUPFAM" id="SSF54292">
    <property type="entry name" value="2Fe-2S ferredoxin-like"/>
    <property type="match status" value="1"/>
</dbReference>
<proteinExistence type="predicted"/>
<dbReference type="SUPFAM" id="SSF52343">
    <property type="entry name" value="Ferredoxin reductase-like, C-terminal NADP-linked domain"/>
    <property type="match status" value="1"/>
</dbReference>
<dbReference type="Gene3D" id="2.40.30.10">
    <property type="entry name" value="Translation factors"/>
    <property type="match status" value="1"/>
</dbReference>
<dbReference type="PANTHER" id="PTHR47354:SF5">
    <property type="entry name" value="PROTEIN RFBI"/>
    <property type="match status" value="1"/>
</dbReference>
<keyword evidence="2" id="KW-0411">Iron-sulfur</keyword>
<dbReference type="PROSITE" id="PS00197">
    <property type="entry name" value="2FE2S_FER_1"/>
    <property type="match status" value="1"/>
</dbReference>
<protein>
    <submittedName>
        <fullName evidence="6">CDP-6-deoxy-delta-3,4-glucoseen reductase</fullName>
    </submittedName>
</protein>
<dbReference type="PRINTS" id="PR00371">
    <property type="entry name" value="FPNCR"/>
</dbReference>
<dbReference type="CDD" id="cd00207">
    <property type="entry name" value="fer2"/>
    <property type="match status" value="1"/>
</dbReference>
<evidence type="ECO:0000256" key="1">
    <source>
        <dbReference type="ARBA" id="ARBA00001974"/>
    </source>
</evidence>
<feature type="domain" description="FAD-binding FR-type" evidence="5">
    <location>
        <begin position="100"/>
        <end position="200"/>
    </location>
</feature>
<reference evidence="7" key="1">
    <citation type="journal article" date="2019" name="Int. J. Syst. Evol. Microbiol.">
        <title>The Global Catalogue of Microorganisms (GCM) 10K type strain sequencing project: providing services to taxonomists for standard genome sequencing and annotation.</title>
        <authorList>
            <consortium name="The Broad Institute Genomics Platform"/>
            <consortium name="The Broad Institute Genome Sequencing Center for Infectious Disease"/>
            <person name="Wu L."/>
            <person name="Ma J."/>
        </authorList>
    </citation>
    <scope>NUCLEOTIDE SEQUENCE [LARGE SCALE GENOMIC DNA]</scope>
    <source>
        <strain evidence="7">KCTC 42083</strain>
    </source>
</reference>
<feature type="domain" description="2Fe-2S ferredoxin-type" evidence="4">
    <location>
        <begin position="3"/>
        <end position="94"/>
    </location>
</feature>
<dbReference type="PANTHER" id="PTHR47354">
    <property type="entry name" value="NADH OXIDOREDUCTASE HCR"/>
    <property type="match status" value="1"/>
</dbReference>
<evidence type="ECO:0000256" key="3">
    <source>
        <dbReference type="ARBA" id="ARBA00034078"/>
    </source>
</evidence>
<dbReference type="InterPro" id="IPR017938">
    <property type="entry name" value="Riboflavin_synthase-like_b-brl"/>
</dbReference>
<sequence>MAHRVDIRETGEQFWVEPQETILQAAQRQGVRIHSDCEFGGCGTCRIQVTRGKVCYEDDCLPMSIADEEHEQGHAAACQARLDADIEISLANHQDVLPETQQVSASVLSVQQACQGIWRLKLQLPAQVEVRFRPGQYLNILFEDGRARSFSMANADARHGQIELHVREVEGGRFTQHCLPNLQLGDALQLELPLGVFYWHERDWRPMVMVATGTGIAPIKAILESLLDKDDCPPVSLYWGMNRPEDLYLAQEIESWSDRLCEFRFVPVLSHADEAWQGARGYVQQQVCLDEPDLSEHAIYLCGSPVMIEQASSLFKEYGADERFIYADAFNFQSDNRPVEPSVA</sequence>
<accession>A0A8H9ILF7</accession>
<dbReference type="EMBL" id="BMZN01000003">
    <property type="protein sequence ID" value="GHC51773.1"/>
    <property type="molecule type" value="Genomic_DNA"/>
</dbReference>
<dbReference type="InterPro" id="IPR017927">
    <property type="entry name" value="FAD-bd_FR_type"/>
</dbReference>
<dbReference type="PROSITE" id="PS51384">
    <property type="entry name" value="FAD_FR"/>
    <property type="match status" value="1"/>
</dbReference>
<dbReference type="InterPro" id="IPR036010">
    <property type="entry name" value="2Fe-2S_ferredoxin-like_sf"/>
</dbReference>
<dbReference type="Pfam" id="PF00111">
    <property type="entry name" value="Fer2"/>
    <property type="match status" value="1"/>
</dbReference>
<gene>
    <name evidence="6" type="ORF">GCM10010096_24880</name>
</gene>
<dbReference type="Pfam" id="PF00970">
    <property type="entry name" value="FAD_binding_6"/>
    <property type="match status" value="1"/>
</dbReference>
<dbReference type="Gene3D" id="3.10.20.30">
    <property type="match status" value="1"/>
</dbReference>
<dbReference type="GO" id="GO:0016491">
    <property type="term" value="F:oxidoreductase activity"/>
    <property type="evidence" value="ECO:0007669"/>
    <property type="project" value="InterPro"/>
</dbReference>
<comment type="caution">
    <text evidence="6">The sequence shown here is derived from an EMBL/GenBank/DDBJ whole genome shotgun (WGS) entry which is preliminary data.</text>
</comment>
<dbReference type="RefSeq" id="WP_189392852.1">
    <property type="nucleotide sequence ID" value="NZ_BMZN01000003.1"/>
</dbReference>
<dbReference type="InterPro" id="IPR001041">
    <property type="entry name" value="2Fe-2S_ferredoxin-type"/>
</dbReference>
<dbReference type="InterPro" id="IPR006058">
    <property type="entry name" value="2Fe2S_fd_BS"/>
</dbReference>
<dbReference type="PRINTS" id="PR00410">
    <property type="entry name" value="PHEHYDRXLASE"/>
</dbReference>
<evidence type="ECO:0000313" key="7">
    <source>
        <dbReference type="Proteomes" id="UP000608923"/>
    </source>
</evidence>
<comment type="cofactor">
    <cofactor evidence="3">
        <name>[2Fe-2S] cluster</name>
        <dbReference type="ChEBI" id="CHEBI:190135"/>
    </cofactor>
</comment>
<keyword evidence="2" id="KW-0408">Iron</keyword>
<dbReference type="CDD" id="cd06189">
    <property type="entry name" value="flavin_oxioreductase"/>
    <property type="match status" value="1"/>
</dbReference>
<name>A0A8H9ILF7_9BURK</name>
<dbReference type="InterPro" id="IPR039261">
    <property type="entry name" value="FNR_nucleotide-bd"/>
</dbReference>
<dbReference type="InterPro" id="IPR008333">
    <property type="entry name" value="Cbr1-like_FAD-bd_dom"/>
</dbReference>
<comment type="cofactor">
    <cofactor evidence="1">
        <name>FAD</name>
        <dbReference type="ChEBI" id="CHEBI:57692"/>
    </cofactor>
</comment>
<evidence type="ECO:0000313" key="6">
    <source>
        <dbReference type="EMBL" id="GHC51773.1"/>
    </source>
</evidence>
<dbReference type="Proteomes" id="UP000608923">
    <property type="component" value="Unassembled WGS sequence"/>
</dbReference>
<dbReference type="InterPro" id="IPR050415">
    <property type="entry name" value="MRET"/>
</dbReference>
<keyword evidence="2" id="KW-0001">2Fe-2S</keyword>
<keyword evidence="7" id="KW-1185">Reference proteome</keyword>
<evidence type="ECO:0000256" key="2">
    <source>
        <dbReference type="ARBA" id="ARBA00022714"/>
    </source>
</evidence>
<dbReference type="Gene3D" id="3.40.50.80">
    <property type="entry name" value="Nucleotide-binding domain of ferredoxin-NADP reductase (FNR) module"/>
    <property type="match status" value="1"/>
</dbReference>
<dbReference type="Pfam" id="PF00175">
    <property type="entry name" value="NAD_binding_1"/>
    <property type="match status" value="1"/>
</dbReference>
<dbReference type="InterPro" id="IPR012675">
    <property type="entry name" value="Beta-grasp_dom_sf"/>
</dbReference>
<keyword evidence="2" id="KW-0479">Metal-binding</keyword>
<dbReference type="InterPro" id="IPR001709">
    <property type="entry name" value="Flavoprot_Pyr_Nucl_cyt_Rdtase"/>
</dbReference>
<evidence type="ECO:0000259" key="4">
    <source>
        <dbReference type="PROSITE" id="PS51085"/>
    </source>
</evidence>
<dbReference type="GO" id="GO:0051537">
    <property type="term" value="F:2 iron, 2 sulfur cluster binding"/>
    <property type="evidence" value="ECO:0007669"/>
    <property type="project" value="UniProtKB-KW"/>
</dbReference>
<dbReference type="AlphaFoldDB" id="A0A8H9ILF7"/>
<evidence type="ECO:0000259" key="5">
    <source>
        <dbReference type="PROSITE" id="PS51384"/>
    </source>
</evidence>
<dbReference type="SUPFAM" id="SSF63380">
    <property type="entry name" value="Riboflavin synthase domain-like"/>
    <property type="match status" value="1"/>
</dbReference>
<dbReference type="InterPro" id="IPR001433">
    <property type="entry name" value="OxRdtase_FAD/NAD-bd"/>
</dbReference>
<organism evidence="6 7">
    <name type="scientific">Alcaligenes pakistanensis</name>
    <dbReference type="NCBI Taxonomy" id="1482717"/>
    <lineage>
        <taxon>Bacteria</taxon>
        <taxon>Pseudomonadati</taxon>
        <taxon>Pseudomonadota</taxon>
        <taxon>Betaproteobacteria</taxon>
        <taxon>Burkholderiales</taxon>
        <taxon>Alcaligenaceae</taxon>
        <taxon>Alcaligenes</taxon>
    </lineage>
</organism>